<dbReference type="Proteomes" id="UP001165121">
    <property type="component" value="Unassembled WGS sequence"/>
</dbReference>
<keyword evidence="3" id="KW-1185">Reference proteome</keyword>
<feature type="region of interest" description="Disordered" evidence="1">
    <location>
        <begin position="1"/>
        <end position="41"/>
    </location>
</feature>
<proteinExistence type="predicted"/>
<evidence type="ECO:0000313" key="3">
    <source>
        <dbReference type="Proteomes" id="UP001165121"/>
    </source>
</evidence>
<feature type="compositionally biased region" description="Basic and acidic residues" evidence="1">
    <location>
        <begin position="1"/>
        <end position="30"/>
    </location>
</feature>
<name>A0A9W6XLF1_9STRA</name>
<evidence type="ECO:0000313" key="2">
    <source>
        <dbReference type="EMBL" id="GMF41897.1"/>
    </source>
</evidence>
<dbReference type="EMBL" id="BSXT01001386">
    <property type="protein sequence ID" value="GMF41897.1"/>
    <property type="molecule type" value="Genomic_DNA"/>
</dbReference>
<gene>
    <name evidence="2" type="ORF">Pfra01_001345800</name>
</gene>
<reference evidence="2" key="1">
    <citation type="submission" date="2023-04" db="EMBL/GenBank/DDBJ databases">
        <title>Phytophthora fragariaefolia NBRC 109709.</title>
        <authorList>
            <person name="Ichikawa N."/>
            <person name="Sato H."/>
            <person name="Tonouchi N."/>
        </authorList>
    </citation>
    <scope>NUCLEOTIDE SEQUENCE</scope>
    <source>
        <strain evidence="2">NBRC 109709</strain>
    </source>
</reference>
<protein>
    <submittedName>
        <fullName evidence="2">Unnamed protein product</fullName>
    </submittedName>
</protein>
<accession>A0A9W6XLF1</accession>
<dbReference type="AlphaFoldDB" id="A0A9W6XLF1"/>
<sequence>MNAHVDRDRGGRLGAHDVLKRGEGGREHGQTEGAPNVAERRTDVGLGLAENARHAEHHVERDDTPHREGDGVELVQLLALLGRAPAVVDDVVHDPDDFTKELGAEEREPAICRVAVRHPATVPITNFSLVVMSQREKKRRKSGSWAYQRWQFTTMVMSGSSATSPMLLLRWTW</sequence>
<comment type="caution">
    <text evidence="2">The sequence shown here is derived from an EMBL/GenBank/DDBJ whole genome shotgun (WGS) entry which is preliminary data.</text>
</comment>
<evidence type="ECO:0000256" key="1">
    <source>
        <dbReference type="SAM" id="MobiDB-lite"/>
    </source>
</evidence>
<organism evidence="2 3">
    <name type="scientific">Phytophthora fragariaefolia</name>
    <dbReference type="NCBI Taxonomy" id="1490495"/>
    <lineage>
        <taxon>Eukaryota</taxon>
        <taxon>Sar</taxon>
        <taxon>Stramenopiles</taxon>
        <taxon>Oomycota</taxon>
        <taxon>Peronosporomycetes</taxon>
        <taxon>Peronosporales</taxon>
        <taxon>Peronosporaceae</taxon>
        <taxon>Phytophthora</taxon>
    </lineage>
</organism>